<keyword evidence="2" id="KW-1185">Reference proteome</keyword>
<sequence>MSTGVGWSQLPLLPLPGLPALFGQTVAAARRLDLHSRSMASLMMSMHRRRLDLNIFMNLYKRSQEAISVSIKN</sequence>
<evidence type="ECO:0000313" key="1">
    <source>
        <dbReference type="EMBL" id="RNA17953.1"/>
    </source>
</evidence>
<protein>
    <submittedName>
        <fullName evidence="1">Uncharacterized protein</fullName>
    </submittedName>
</protein>
<evidence type="ECO:0000313" key="2">
    <source>
        <dbReference type="Proteomes" id="UP000276133"/>
    </source>
</evidence>
<dbReference type="AlphaFoldDB" id="A0A3M7R301"/>
<organism evidence="1 2">
    <name type="scientific">Brachionus plicatilis</name>
    <name type="common">Marine rotifer</name>
    <name type="synonym">Brachionus muelleri</name>
    <dbReference type="NCBI Taxonomy" id="10195"/>
    <lineage>
        <taxon>Eukaryota</taxon>
        <taxon>Metazoa</taxon>
        <taxon>Spiralia</taxon>
        <taxon>Gnathifera</taxon>
        <taxon>Rotifera</taxon>
        <taxon>Eurotatoria</taxon>
        <taxon>Monogononta</taxon>
        <taxon>Pseudotrocha</taxon>
        <taxon>Ploima</taxon>
        <taxon>Brachionidae</taxon>
        <taxon>Brachionus</taxon>
    </lineage>
</organism>
<accession>A0A3M7R301</accession>
<dbReference type="Proteomes" id="UP000276133">
    <property type="component" value="Unassembled WGS sequence"/>
</dbReference>
<comment type="caution">
    <text evidence="1">The sequence shown here is derived from an EMBL/GenBank/DDBJ whole genome shotgun (WGS) entry which is preliminary data.</text>
</comment>
<name>A0A3M7R301_BRAPC</name>
<proteinExistence type="predicted"/>
<gene>
    <name evidence="1" type="ORF">BpHYR1_019858</name>
</gene>
<reference evidence="1 2" key="1">
    <citation type="journal article" date="2018" name="Sci. Rep.">
        <title>Genomic signatures of local adaptation to the degree of environmental predictability in rotifers.</title>
        <authorList>
            <person name="Franch-Gras L."/>
            <person name="Hahn C."/>
            <person name="Garcia-Roger E.M."/>
            <person name="Carmona M.J."/>
            <person name="Serra M."/>
            <person name="Gomez A."/>
        </authorList>
    </citation>
    <scope>NUCLEOTIDE SEQUENCE [LARGE SCALE GENOMIC DNA]</scope>
    <source>
        <strain evidence="1">HYR1</strain>
    </source>
</reference>
<dbReference type="EMBL" id="REGN01004338">
    <property type="protein sequence ID" value="RNA17953.1"/>
    <property type="molecule type" value="Genomic_DNA"/>
</dbReference>